<comment type="caution">
    <text evidence="1">The sequence shown here is derived from an EMBL/GenBank/DDBJ whole genome shotgun (WGS) entry which is preliminary data.</text>
</comment>
<name>A0A139H2X1_9PEZI</name>
<evidence type="ECO:0000313" key="1">
    <source>
        <dbReference type="EMBL" id="KXS96807.1"/>
    </source>
</evidence>
<evidence type="ECO:0008006" key="3">
    <source>
        <dbReference type="Google" id="ProtNLM"/>
    </source>
</evidence>
<dbReference type="OrthoDB" id="3366823at2759"/>
<organism evidence="1 2">
    <name type="scientific">Pseudocercospora eumusae</name>
    <dbReference type="NCBI Taxonomy" id="321146"/>
    <lineage>
        <taxon>Eukaryota</taxon>
        <taxon>Fungi</taxon>
        <taxon>Dikarya</taxon>
        <taxon>Ascomycota</taxon>
        <taxon>Pezizomycotina</taxon>
        <taxon>Dothideomycetes</taxon>
        <taxon>Dothideomycetidae</taxon>
        <taxon>Mycosphaerellales</taxon>
        <taxon>Mycosphaerellaceae</taxon>
        <taxon>Pseudocercospora</taxon>
    </lineage>
</organism>
<dbReference type="GO" id="GO:0016705">
    <property type="term" value="F:oxidoreductase activity, acting on paired donors, with incorporation or reduction of molecular oxygen"/>
    <property type="evidence" value="ECO:0007669"/>
    <property type="project" value="InterPro"/>
</dbReference>
<dbReference type="GO" id="GO:0020037">
    <property type="term" value="F:heme binding"/>
    <property type="evidence" value="ECO:0007669"/>
    <property type="project" value="InterPro"/>
</dbReference>
<dbReference type="Proteomes" id="UP000070133">
    <property type="component" value="Unassembled WGS sequence"/>
</dbReference>
<dbReference type="GO" id="GO:0005506">
    <property type="term" value="F:iron ion binding"/>
    <property type="evidence" value="ECO:0007669"/>
    <property type="project" value="InterPro"/>
</dbReference>
<keyword evidence="2" id="KW-1185">Reference proteome</keyword>
<dbReference type="SUPFAM" id="SSF48264">
    <property type="entry name" value="Cytochrome P450"/>
    <property type="match status" value="1"/>
</dbReference>
<gene>
    <name evidence="1" type="ORF">AC578_8322</name>
</gene>
<dbReference type="InterPro" id="IPR036396">
    <property type="entry name" value="Cyt_P450_sf"/>
</dbReference>
<accession>A0A139H2X1</accession>
<evidence type="ECO:0000313" key="2">
    <source>
        <dbReference type="Proteomes" id="UP000070133"/>
    </source>
</evidence>
<protein>
    <recommendedName>
        <fullName evidence="3">Cytochrome P450</fullName>
    </recommendedName>
</protein>
<dbReference type="EMBL" id="LFZN01000162">
    <property type="protein sequence ID" value="KXS96807.1"/>
    <property type="molecule type" value="Genomic_DNA"/>
</dbReference>
<dbReference type="GO" id="GO:0004497">
    <property type="term" value="F:monooxygenase activity"/>
    <property type="evidence" value="ECO:0007669"/>
    <property type="project" value="InterPro"/>
</dbReference>
<dbReference type="STRING" id="321146.A0A139H2X1"/>
<dbReference type="Gene3D" id="1.10.630.10">
    <property type="entry name" value="Cytochrome P450"/>
    <property type="match status" value="1"/>
</dbReference>
<reference evidence="1 2" key="1">
    <citation type="submission" date="2015-07" db="EMBL/GenBank/DDBJ databases">
        <title>Comparative genomics of the Sigatoka disease complex on banana suggests a link between parallel evolutionary changes in Pseudocercospora fijiensis and Pseudocercospora eumusae and increased virulence on the banana host.</title>
        <authorList>
            <person name="Chang T.-C."/>
            <person name="Salvucci A."/>
            <person name="Crous P.W."/>
            <person name="Stergiopoulos I."/>
        </authorList>
    </citation>
    <scope>NUCLEOTIDE SEQUENCE [LARGE SCALE GENOMIC DNA]</scope>
    <source>
        <strain evidence="1 2">CBS 114824</strain>
    </source>
</reference>
<proteinExistence type="predicted"/>
<dbReference type="AlphaFoldDB" id="A0A139H2X1"/>
<sequence length="103" mass="10899">MVEKSTEGKGNGPATSYRDANVRVHTGSFRSFGGEFHVCPGRHFAVAEVQGFAALFCAAFDIHDRDGGALNAPAVEKANGFLFAAAVKPAHDVGKDMKMFIGL</sequence>